<name>A0A1S3VB89_VIGRR</name>
<feature type="repeat" description="PPR" evidence="2">
    <location>
        <begin position="229"/>
        <end position="263"/>
    </location>
</feature>
<dbReference type="RefSeq" id="XP_014515621.1">
    <property type="nucleotide sequence ID" value="XM_014660135.1"/>
</dbReference>
<accession>A0A1S3VB89</accession>
<evidence type="ECO:0000313" key="3">
    <source>
        <dbReference type="Proteomes" id="UP000087766"/>
    </source>
</evidence>
<dbReference type="Proteomes" id="UP000087766">
    <property type="component" value="Chromosome 9"/>
</dbReference>
<dbReference type="FunFam" id="1.25.40.10:FF:000073">
    <property type="entry name" value="Pentatricopeptide repeat-containing protein chloroplastic"/>
    <property type="match status" value="1"/>
</dbReference>
<reference evidence="3" key="1">
    <citation type="journal article" date="2014" name="Nat. Commun.">
        <title>Genome sequence of mungbean and insights into evolution within Vigna species.</title>
        <authorList>
            <person name="Kang Y.J."/>
            <person name="Kim S.K."/>
            <person name="Kim M.Y."/>
            <person name="Lestari P."/>
            <person name="Kim K.H."/>
            <person name="Ha B.K."/>
            <person name="Jun T.H."/>
            <person name="Hwang W.J."/>
            <person name="Lee T."/>
            <person name="Lee J."/>
            <person name="Shim S."/>
            <person name="Yoon M.Y."/>
            <person name="Jang Y.E."/>
            <person name="Han K.S."/>
            <person name="Taeprayoon P."/>
            <person name="Yoon N."/>
            <person name="Somta P."/>
            <person name="Tanya P."/>
            <person name="Kim K.S."/>
            <person name="Gwag J.G."/>
            <person name="Moon J.K."/>
            <person name="Lee Y.H."/>
            <person name="Park B.S."/>
            <person name="Bombarely A."/>
            <person name="Doyle J.J."/>
            <person name="Jackson S.A."/>
            <person name="Schafleitner R."/>
            <person name="Srinives P."/>
            <person name="Varshney R.K."/>
            <person name="Lee S.H."/>
        </authorList>
    </citation>
    <scope>NUCLEOTIDE SEQUENCE [LARGE SCALE GENOMIC DNA]</scope>
    <source>
        <strain evidence="3">cv. VC1973A</strain>
    </source>
</reference>
<dbReference type="Pfam" id="PF01535">
    <property type="entry name" value="PPR"/>
    <property type="match status" value="2"/>
</dbReference>
<evidence type="ECO:0000256" key="1">
    <source>
        <dbReference type="ARBA" id="ARBA00022737"/>
    </source>
</evidence>
<dbReference type="AlphaFoldDB" id="A0A1S3VB89"/>
<dbReference type="InterPro" id="IPR011990">
    <property type="entry name" value="TPR-like_helical_dom_sf"/>
</dbReference>
<dbReference type="FunFam" id="1.25.40.10:FF:000682">
    <property type="entry name" value="Pentatricopeptide repeat-containing protein At3g16610"/>
    <property type="match status" value="1"/>
</dbReference>
<dbReference type="InterPro" id="IPR046960">
    <property type="entry name" value="PPR_At4g14850-like_plant"/>
</dbReference>
<dbReference type="GO" id="GO:0003723">
    <property type="term" value="F:RNA binding"/>
    <property type="evidence" value="ECO:0007669"/>
    <property type="project" value="InterPro"/>
</dbReference>
<dbReference type="GeneID" id="106773442"/>
<dbReference type="OrthoDB" id="185373at2759"/>
<protein>
    <submittedName>
        <fullName evidence="4">Pentatricopeptide repeat-containing protein At4g20770-like</fullName>
    </submittedName>
</protein>
<dbReference type="GO" id="GO:0009451">
    <property type="term" value="P:RNA modification"/>
    <property type="evidence" value="ECO:0007669"/>
    <property type="project" value="InterPro"/>
</dbReference>
<dbReference type="InterPro" id="IPR002885">
    <property type="entry name" value="PPR_rpt"/>
</dbReference>
<evidence type="ECO:0000313" key="4">
    <source>
        <dbReference type="RefSeq" id="XP_014515621.1"/>
    </source>
</evidence>
<keyword evidence="3" id="KW-1185">Reference proteome</keyword>
<sequence length="286" mass="32065">MLTKRVPVDSVSLSSILGVCAKGERDIGLCHGLSCNAQGKQMHTMSIKLGFDRDLHLCNSLLDMYAKIGDMDSAEMVFVNLNKHSNVSWNIMIAGYGNRCNSEKAAEYLHRMQCDGYEPDDVTYINMLTACVKSGWGFYNQIADHREAIELFRKMQFQCQHPDRTTLAIILSSCAELRLLEVGKEVHAAAQKFGFYDDVYVASSLINMYSKCGKMELCEHVFSKLPELDIVCWNSMLTGFSINALEQDALSLFKQMRSLGFYPSEFSFATIVSSCAKISSLFQGQL</sequence>
<dbReference type="Pfam" id="PF13041">
    <property type="entry name" value="PPR_2"/>
    <property type="match status" value="2"/>
</dbReference>
<keyword evidence="1" id="KW-0677">Repeat</keyword>
<feature type="repeat" description="PPR" evidence="2">
    <location>
        <begin position="85"/>
        <end position="119"/>
    </location>
</feature>
<dbReference type="NCBIfam" id="TIGR00756">
    <property type="entry name" value="PPR"/>
    <property type="match status" value="2"/>
</dbReference>
<dbReference type="KEGG" id="vra:106773442"/>
<reference evidence="4" key="2">
    <citation type="submission" date="2025-08" db="UniProtKB">
        <authorList>
            <consortium name="RefSeq"/>
        </authorList>
    </citation>
    <scope>IDENTIFICATION</scope>
    <source>
        <tissue evidence="4">Leaf</tissue>
    </source>
</reference>
<gene>
    <name evidence="4" type="primary">LOC106773442</name>
</gene>
<dbReference type="PANTHER" id="PTHR47926:SF347">
    <property type="entry name" value="PENTATRICOPEPTIDE REPEAT-CONTAINING PROTEIN"/>
    <property type="match status" value="1"/>
</dbReference>
<proteinExistence type="predicted"/>
<evidence type="ECO:0000256" key="2">
    <source>
        <dbReference type="PROSITE-ProRule" id="PRU00708"/>
    </source>
</evidence>
<dbReference type="PROSITE" id="PS51375">
    <property type="entry name" value="PPR"/>
    <property type="match status" value="2"/>
</dbReference>
<dbReference type="Gene3D" id="1.25.40.10">
    <property type="entry name" value="Tetratricopeptide repeat domain"/>
    <property type="match status" value="2"/>
</dbReference>
<organism evidence="3 4">
    <name type="scientific">Vigna radiata var. radiata</name>
    <name type="common">Mung bean</name>
    <name type="synonym">Phaseolus aureus</name>
    <dbReference type="NCBI Taxonomy" id="3916"/>
    <lineage>
        <taxon>Eukaryota</taxon>
        <taxon>Viridiplantae</taxon>
        <taxon>Streptophyta</taxon>
        <taxon>Embryophyta</taxon>
        <taxon>Tracheophyta</taxon>
        <taxon>Spermatophyta</taxon>
        <taxon>Magnoliopsida</taxon>
        <taxon>eudicotyledons</taxon>
        <taxon>Gunneridae</taxon>
        <taxon>Pentapetalae</taxon>
        <taxon>rosids</taxon>
        <taxon>fabids</taxon>
        <taxon>Fabales</taxon>
        <taxon>Fabaceae</taxon>
        <taxon>Papilionoideae</taxon>
        <taxon>50 kb inversion clade</taxon>
        <taxon>NPAAA clade</taxon>
        <taxon>indigoferoid/millettioid clade</taxon>
        <taxon>Phaseoleae</taxon>
        <taxon>Vigna</taxon>
    </lineage>
</organism>
<dbReference type="PANTHER" id="PTHR47926">
    <property type="entry name" value="PENTATRICOPEPTIDE REPEAT-CONTAINING PROTEIN"/>
    <property type="match status" value="1"/>
</dbReference>